<evidence type="ECO:0000313" key="1">
    <source>
        <dbReference type="EMBL" id="KAG7439528.1"/>
    </source>
</evidence>
<organism evidence="1 2">
    <name type="scientific">Guyanagaster necrorhizus</name>
    <dbReference type="NCBI Taxonomy" id="856835"/>
    <lineage>
        <taxon>Eukaryota</taxon>
        <taxon>Fungi</taxon>
        <taxon>Dikarya</taxon>
        <taxon>Basidiomycota</taxon>
        <taxon>Agaricomycotina</taxon>
        <taxon>Agaricomycetes</taxon>
        <taxon>Agaricomycetidae</taxon>
        <taxon>Agaricales</taxon>
        <taxon>Marasmiineae</taxon>
        <taxon>Physalacriaceae</taxon>
        <taxon>Guyanagaster</taxon>
    </lineage>
</organism>
<gene>
    <name evidence="1" type="ORF">BT62DRAFT_1013825</name>
</gene>
<comment type="caution">
    <text evidence="1">The sequence shown here is derived from an EMBL/GenBank/DDBJ whole genome shotgun (WGS) entry which is preliminary data.</text>
</comment>
<name>A0A9P7VEM9_9AGAR</name>
<dbReference type="RefSeq" id="XP_043033028.1">
    <property type="nucleotide sequence ID" value="XM_043178119.1"/>
</dbReference>
<keyword evidence="2" id="KW-1185">Reference proteome</keyword>
<dbReference type="Proteomes" id="UP000812287">
    <property type="component" value="Unassembled WGS sequence"/>
</dbReference>
<dbReference type="GeneID" id="66100406"/>
<proteinExistence type="predicted"/>
<evidence type="ECO:0000313" key="2">
    <source>
        <dbReference type="Proteomes" id="UP000812287"/>
    </source>
</evidence>
<dbReference type="EMBL" id="MU250591">
    <property type="protein sequence ID" value="KAG7439528.1"/>
    <property type="molecule type" value="Genomic_DNA"/>
</dbReference>
<accession>A0A9P7VEM9</accession>
<sequence>MEEPSPDDFYTDFLRFYDKSPTSLIDMQTQLAPARAAANSNIPIVVLFAQLLDEILNEEMQRKTDTDFELLVRRRDWDRLLSMLSIVNEAQIRPNIFTQALGPSTNAPPSLLSWRSALQGLCVIDKIGGAHCIRGSGEGDDSYPLMVTSPSTITEVSASSPGSSSLSVSALPLSWPLICRTLLPEEERLSLPKLSLRLPVKPTPPFLNAKFYVLYFCSKLLTANMVQELELFATPSQQVLNYYFALVLSIYPNLVAAQPWTTTESSRAASL</sequence>
<reference evidence="1" key="1">
    <citation type="submission" date="2020-11" db="EMBL/GenBank/DDBJ databases">
        <title>Adaptations for nitrogen fixation in a non-lichenized fungal sporocarp promotes dispersal by wood-feeding termites.</title>
        <authorList>
            <consortium name="DOE Joint Genome Institute"/>
            <person name="Koch R.A."/>
            <person name="Yoon G."/>
            <person name="Arayal U."/>
            <person name="Lail K."/>
            <person name="Amirebrahimi M."/>
            <person name="Labutti K."/>
            <person name="Lipzen A."/>
            <person name="Riley R."/>
            <person name="Barry K."/>
            <person name="Henrissat B."/>
            <person name="Grigoriev I.V."/>
            <person name="Herr J.R."/>
            <person name="Aime M.C."/>
        </authorList>
    </citation>
    <scope>NUCLEOTIDE SEQUENCE</scope>
    <source>
        <strain evidence="1">MCA 3950</strain>
    </source>
</reference>
<dbReference type="AlphaFoldDB" id="A0A9P7VEM9"/>
<protein>
    <submittedName>
        <fullName evidence="1">Uncharacterized protein</fullName>
    </submittedName>
</protein>